<reference evidence="1" key="1">
    <citation type="journal article" date="2014" name="Front. Microbiol.">
        <title>High frequency of phylogenetically diverse reductive dehalogenase-homologous genes in deep subseafloor sedimentary metagenomes.</title>
        <authorList>
            <person name="Kawai M."/>
            <person name="Futagami T."/>
            <person name="Toyoda A."/>
            <person name="Takaki Y."/>
            <person name="Nishi S."/>
            <person name="Hori S."/>
            <person name="Arai W."/>
            <person name="Tsubouchi T."/>
            <person name="Morono Y."/>
            <person name="Uchiyama I."/>
            <person name="Ito T."/>
            <person name="Fujiyama A."/>
            <person name="Inagaki F."/>
            <person name="Takami H."/>
        </authorList>
    </citation>
    <scope>NUCLEOTIDE SEQUENCE</scope>
    <source>
        <strain evidence="1">Expedition CK06-06</strain>
    </source>
</reference>
<evidence type="ECO:0000313" key="1">
    <source>
        <dbReference type="EMBL" id="GAF82626.1"/>
    </source>
</evidence>
<organism evidence="1">
    <name type="scientific">marine sediment metagenome</name>
    <dbReference type="NCBI Taxonomy" id="412755"/>
    <lineage>
        <taxon>unclassified sequences</taxon>
        <taxon>metagenomes</taxon>
        <taxon>ecological metagenomes</taxon>
    </lineage>
</organism>
<sequence length="75" mass="8456">LISVHIAHTSEEALVTEKSFDRCRTVSQALRQGTSSKVWPQRLRAEATHHRILIINQPHLSKLARVAKAEPHSIV</sequence>
<protein>
    <submittedName>
        <fullName evidence="1">Uncharacterized protein</fullName>
    </submittedName>
</protein>
<gene>
    <name evidence="1" type="ORF">S01H1_01754</name>
</gene>
<feature type="non-terminal residue" evidence="1">
    <location>
        <position position="1"/>
    </location>
</feature>
<name>X0T5L4_9ZZZZ</name>
<proteinExistence type="predicted"/>
<dbReference type="AlphaFoldDB" id="X0T5L4"/>
<dbReference type="EMBL" id="BARS01000790">
    <property type="protein sequence ID" value="GAF82626.1"/>
    <property type="molecule type" value="Genomic_DNA"/>
</dbReference>
<accession>X0T5L4</accession>
<comment type="caution">
    <text evidence="1">The sequence shown here is derived from an EMBL/GenBank/DDBJ whole genome shotgun (WGS) entry which is preliminary data.</text>
</comment>